<accession>A0A9X3F240</accession>
<feature type="compositionally biased region" description="Polar residues" evidence="1">
    <location>
        <begin position="143"/>
        <end position="154"/>
    </location>
</feature>
<protein>
    <recommendedName>
        <fullName evidence="5">Lipoprotein</fullName>
    </recommendedName>
</protein>
<evidence type="ECO:0000313" key="4">
    <source>
        <dbReference type="Proteomes" id="UP001145087"/>
    </source>
</evidence>
<comment type="caution">
    <text evidence="3">The sequence shown here is derived from an EMBL/GenBank/DDBJ whole genome shotgun (WGS) entry which is preliminary data.</text>
</comment>
<evidence type="ECO:0000313" key="3">
    <source>
        <dbReference type="EMBL" id="MCY1719050.1"/>
    </source>
</evidence>
<sequence length="169" mass="18699">MNTIKVLVTISFLGLFLFSCTRTTTKTFEADFTGEYARIYTGEEVTDCPDGFECRVVVNFEGTATELGNISGTFNFCACGPDGKYDPTDSYFVSEDGDTLFFSCHGKVIEGRTDDHPEFVTSYWRDPFVFLGGTGRFEGASGSGTTDDYNSSEDPNSHHRWTGTITLKK</sequence>
<feature type="region of interest" description="Disordered" evidence="1">
    <location>
        <begin position="141"/>
        <end position="169"/>
    </location>
</feature>
<name>A0A9X3F240_9BACT</name>
<keyword evidence="4" id="KW-1185">Reference proteome</keyword>
<dbReference type="RefSeq" id="WP_343331387.1">
    <property type="nucleotide sequence ID" value="NZ_JAPOHD010000005.1"/>
</dbReference>
<proteinExistence type="predicted"/>
<feature type="chain" id="PRO_5040805025" description="Lipoprotein" evidence="2">
    <location>
        <begin position="22"/>
        <end position="169"/>
    </location>
</feature>
<evidence type="ECO:0000256" key="2">
    <source>
        <dbReference type="SAM" id="SignalP"/>
    </source>
</evidence>
<evidence type="ECO:0008006" key="5">
    <source>
        <dbReference type="Google" id="ProtNLM"/>
    </source>
</evidence>
<dbReference type="PROSITE" id="PS51257">
    <property type="entry name" value="PROKAR_LIPOPROTEIN"/>
    <property type="match status" value="1"/>
</dbReference>
<dbReference type="Proteomes" id="UP001145087">
    <property type="component" value="Unassembled WGS sequence"/>
</dbReference>
<dbReference type="AlphaFoldDB" id="A0A9X3F240"/>
<keyword evidence="2" id="KW-0732">Signal</keyword>
<organism evidence="3 4">
    <name type="scientific">Draconibacterium aestuarii</name>
    <dbReference type="NCBI Taxonomy" id="2998507"/>
    <lineage>
        <taxon>Bacteria</taxon>
        <taxon>Pseudomonadati</taxon>
        <taxon>Bacteroidota</taxon>
        <taxon>Bacteroidia</taxon>
        <taxon>Marinilabiliales</taxon>
        <taxon>Prolixibacteraceae</taxon>
        <taxon>Draconibacterium</taxon>
    </lineage>
</organism>
<dbReference type="EMBL" id="JAPOHD010000005">
    <property type="protein sequence ID" value="MCY1719050.1"/>
    <property type="molecule type" value="Genomic_DNA"/>
</dbReference>
<gene>
    <name evidence="3" type="ORF">OU798_01765</name>
</gene>
<feature type="signal peptide" evidence="2">
    <location>
        <begin position="1"/>
        <end position="21"/>
    </location>
</feature>
<reference evidence="3" key="1">
    <citation type="submission" date="2022-11" db="EMBL/GenBank/DDBJ databases">
        <title>Marilongibacter aestuarii gen. nov., sp. nov., isolated from tidal flat sediment.</title>
        <authorList>
            <person name="Jiayan W."/>
        </authorList>
    </citation>
    <scope>NUCLEOTIDE SEQUENCE</scope>
    <source>
        <strain evidence="3">Z1-6</strain>
    </source>
</reference>
<evidence type="ECO:0000256" key="1">
    <source>
        <dbReference type="SAM" id="MobiDB-lite"/>
    </source>
</evidence>